<evidence type="ECO:0000313" key="3">
    <source>
        <dbReference type="EMBL" id="SEC50473.1"/>
    </source>
</evidence>
<reference evidence="4" key="1">
    <citation type="submission" date="2016-10" db="EMBL/GenBank/DDBJ databases">
        <authorList>
            <person name="Varghese N."/>
            <person name="Submissions S."/>
        </authorList>
    </citation>
    <scope>NUCLEOTIDE SEQUENCE [LARGE SCALE GENOMIC DNA]</scope>
    <source>
        <strain evidence="4">DSM 44544</strain>
    </source>
</reference>
<dbReference type="CDD" id="cd08503">
    <property type="entry name" value="PBP2_NikA_DppA_OppA_like_17"/>
    <property type="match status" value="1"/>
</dbReference>
<dbReference type="PIRSF" id="PIRSF002741">
    <property type="entry name" value="MppA"/>
    <property type="match status" value="1"/>
</dbReference>
<keyword evidence="4" id="KW-1185">Reference proteome</keyword>
<keyword evidence="1" id="KW-0732">Signal</keyword>
<dbReference type="PROSITE" id="PS51257">
    <property type="entry name" value="PROKAR_LIPOPROTEIN"/>
    <property type="match status" value="1"/>
</dbReference>
<evidence type="ECO:0000256" key="1">
    <source>
        <dbReference type="SAM" id="SignalP"/>
    </source>
</evidence>
<proteinExistence type="predicted"/>
<dbReference type="GO" id="GO:1904680">
    <property type="term" value="F:peptide transmembrane transporter activity"/>
    <property type="evidence" value="ECO:0007669"/>
    <property type="project" value="TreeGrafter"/>
</dbReference>
<dbReference type="GO" id="GO:0015833">
    <property type="term" value="P:peptide transport"/>
    <property type="evidence" value="ECO:0007669"/>
    <property type="project" value="TreeGrafter"/>
</dbReference>
<evidence type="ECO:0000313" key="4">
    <source>
        <dbReference type="Proteomes" id="UP000199622"/>
    </source>
</evidence>
<dbReference type="InterPro" id="IPR006311">
    <property type="entry name" value="TAT_signal"/>
</dbReference>
<accession>A0A1H4T1W5</accession>
<dbReference type="PANTHER" id="PTHR30290:SF65">
    <property type="entry name" value="MONOACYL PHOSPHATIDYLINOSITOL TETRAMANNOSIDE-BINDING PROTEIN LPQW-RELATED"/>
    <property type="match status" value="1"/>
</dbReference>
<dbReference type="Pfam" id="PF00496">
    <property type="entry name" value="SBP_bac_5"/>
    <property type="match status" value="1"/>
</dbReference>
<dbReference type="Gene3D" id="3.40.190.10">
    <property type="entry name" value="Periplasmic binding protein-like II"/>
    <property type="match status" value="1"/>
</dbReference>
<dbReference type="PROSITE" id="PS51318">
    <property type="entry name" value="TAT"/>
    <property type="match status" value="1"/>
</dbReference>
<dbReference type="InterPro" id="IPR000914">
    <property type="entry name" value="SBP_5_dom"/>
</dbReference>
<dbReference type="GO" id="GO:0042597">
    <property type="term" value="C:periplasmic space"/>
    <property type="evidence" value="ECO:0007669"/>
    <property type="project" value="UniProtKB-ARBA"/>
</dbReference>
<feature type="chain" id="PRO_5039015637" evidence="1">
    <location>
        <begin position="21"/>
        <end position="496"/>
    </location>
</feature>
<name>A0A1H4T1W5_9PSEU</name>
<evidence type="ECO:0000259" key="2">
    <source>
        <dbReference type="Pfam" id="PF00496"/>
    </source>
</evidence>
<dbReference type="SUPFAM" id="SSF53850">
    <property type="entry name" value="Periplasmic binding protein-like II"/>
    <property type="match status" value="1"/>
</dbReference>
<dbReference type="InterPro" id="IPR039424">
    <property type="entry name" value="SBP_5"/>
</dbReference>
<dbReference type="Gene3D" id="3.10.105.10">
    <property type="entry name" value="Dipeptide-binding Protein, Domain 3"/>
    <property type="match status" value="1"/>
</dbReference>
<dbReference type="OrthoDB" id="9046151at2"/>
<organism evidence="3 4">
    <name type="scientific">Amycolatopsis tolypomycina</name>
    <dbReference type="NCBI Taxonomy" id="208445"/>
    <lineage>
        <taxon>Bacteria</taxon>
        <taxon>Bacillati</taxon>
        <taxon>Actinomycetota</taxon>
        <taxon>Actinomycetes</taxon>
        <taxon>Pseudonocardiales</taxon>
        <taxon>Pseudonocardiaceae</taxon>
        <taxon>Amycolatopsis</taxon>
    </lineage>
</organism>
<gene>
    <name evidence="3" type="ORF">SAMN04489727_3997</name>
</gene>
<sequence>MSREFSRRAALALTGAFALAACGKQAGAPAGGGTLRYGTVAAGGATAVTDPHGTLFNESDWVRMAALYDVLCVPGENGAVAPRLATAWSSSPDATRWRFELRTDAVFTDGRPVRARDVLYSLRRIASKAAANGARLGTVDIGRSTADGNVLELVTSLPDAELPRTLAGVTFVVPEGTETFDNPVGSGPFKLARADAQGIALVRNDGWWGPRPPLDGLEIRGFADPQALSVAVVSGVIDVAANVSPATAKAAERTGRLAVTSRPAALTYPLLMRLDKAPFDQPRVRQAVKLAVDRQALVDTVLLGYGAVGNDAPGPADPSYPRDLAAPARDVAKARALAGGVSVVLHTTTAYPGMVSTATAVAGQLREAGITVEVRQHPPETYWTQVYTVEPFCVGYTTDLPFPVWARQTALSTAGYNETGWKDPATDRDFATAMATTDPARRAGLLRGIQQRMAAEGGWVVWGSGASLTVAAPPVRNLPSGTGFARIFLDGVWLQG</sequence>
<dbReference type="AlphaFoldDB" id="A0A1H4T1W5"/>
<dbReference type="STRING" id="208445.SAMN04489727_3997"/>
<feature type="domain" description="Solute-binding protein family 5" evidence="2">
    <location>
        <begin position="80"/>
        <end position="415"/>
    </location>
</feature>
<dbReference type="RefSeq" id="WP_091309528.1">
    <property type="nucleotide sequence ID" value="NZ_FNSO01000004.1"/>
</dbReference>
<dbReference type="PANTHER" id="PTHR30290">
    <property type="entry name" value="PERIPLASMIC BINDING COMPONENT OF ABC TRANSPORTER"/>
    <property type="match status" value="1"/>
</dbReference>
<protein>
    <submittedName>
        <fullName evidence="3">Peptide/nickel transport system substrate-binding protein</fullName>
    </submittedName>
</protein>
<dbReference type="Proteomes" id="UP000199622">
    <property type="component" value="Unassembled WGS sequence"/>
</dbReference>
<dbReference type="EMBL" id="FNSO01000004">
    <property type="protein sequence ID" value="SEC50473.1"/>
    <property type="molecule type" value="Genomic_DNA"/>
</dbReference>
<dbReference type="InterPro" id="IPR030678">
    <property type="entry name" value="Peptide/Ni-bd"/>
</dbReference>
<feature type="signal peptide" evidence="1">
    <location>
        <begin position="1"/>
        <end position="20"/>
    </location>
</feature>
<dbReference type="GO" id="GO:0043190">
    <property type="term" value="C:ATP-binding cassette (ABC) transporter complex"/>
    <property type="evidence" value="ECO:0007669"/>
    <property type="project" value="InterPro"/>
</dbReference>